<dbReference type="RefSeq" id="XP_011773642.1">
    <property type="nucleotide sequence ID" value="XM_011775340.1"/>
</dbReference>
<gene>
    <name evidence="2" type="ORF">TbgDal_V4940</name>
</gene>
<name>C9ZPM7_TRYB9</name>
<evidence type="ECO:0000313" key="2">
    <source>
        <dbReference type="EMBL" id="CBH11355.1"/>
    </source>
</evidence>
<keyword evidence="1" id="KW-0472">Membrane</keyword>
<proteinExistence type="predicted"/>
<keyword evidence="1" id="KW-1133">Transmembrane helix</keyword>
<protein>
    <submittedName>
        <fullName evidence="2">Uncharacterized protein</fullName>
    </submittedName>
</protein>
<dbReference type="KEGG" id="tbg:TbgDal_V4940"/>
<dbReference type="Proteomes" id="UP000002316">
    <property type="component" value="Chromosome 5"/>
</dbReference>
<dbReference type="GeneID" id="23861507"/>
<feature type="transmembrane region" description="Helical" evidence="1">
    <location>
        <begin position="6"/>
        <end position="29"/>
    </location>
</feature>
<accession>C9ZPM7</accession>
<feature type="transmembrane region" description="Helical" evidence="1">
    <location>
        <begin position="50"/>
        <end position="72"/>
    </location>
</feature>
<dbReference type="AlphaFoldDB" id="C9ZPM7"/>
<dbReference type="EMBL" id="FN554968">
    <property type="protein sequence ID" value="CBH11355.1"/>
    <property type="molecule type" value="Genomic_DNA"/>
</dbReference>
<keyword evidence="1" id="KW-0812">Transmembrane</keyword>
<organism evidence="2 3">
    <name type="scientific">Trypanosoma brucei gambiense (strain MHOM/CI/86/DAL972)</name>
    <dbReference type="NCBI Taxonomy" id="679716"/>
    <lineage>
        <taxon>Eukaryota</taxon>
        <taxon>Discoba</taxon>
        <taxon>Euglenozoa</taxon>
        <taxon>Kinetoplastea</taxon>
        <taxon>Metakinetoplastina</taxon>
        <taxon>Trypanosomatida</taxon>
        <taxon>Trypanosomatidae</taxon>
        <taxon>Trypanosoma</taxon>
    </lineage>
</organism>
<evidence type="ECO:0000313" key="3">
    <source>
        <dbReference type="Proteomes" id="UP000002316"/>
    </source>
</evidence>
<evidence type="ECO:0000256" key="1">
    <source>
        <dbReference type="SAM" id="Phobius"/>
    </source>
</evidence>
<sequence>MFVSLLVVIALPQSVVVYFSLMSIFYTYMGTPRWKCQPLKNMVRCCDRSFNHLYLLNRSIFVLCVCVLVYLLPSNRLSVFYSVPVRDYRARSTTWGDRGFQHLFLYIFPKGLSHLFTYCTV</sequence>
<reference evidence="3" key="1">
    <citation type="journal article" date="2010" name="PLoS Negl. Trop. Dis.">
        <title>The genome sequence of Trypanosoma brucei gambiense, causative agent of chronic human african trypanosomiasis.</title>
        <authorList>
            <person name="Jackson A.P."/>
            <person name="Sanders M."/>
            <person name="Berry A."/>
            <person name="McQuillan J."/>
            <person name="Aslett M.A."/>
            <person name="Quail M.A."/>
            <person name="Chukualim B."/>
            <person name="Capewell P."/>
            <person name="MacLeod A."/>
            <person name="Melville S.E."/>
            <person name="Gibson W."/>
            <person name="Barry J.D."/>
            <person name="Berriman M."/>
            <person name="Hertz-Fowler C."/>
        </authorList>
    </citation>
    <scope>NUCLEOTIDE SEQUENCE [LARGE SCALE GENOMIC DNA]</scope>
    <source>
        <strain evidence="3">MHOM/CI/86/DAL972</strain>
    </source>
</reference>